<organism evidence="1 2">
    <name type="scientific">Rhododendron molle</name>
    <name type="common">Chinese azalea</name>
    <name type="synonym">Azalea mollis</name>
    <dbReference type="NCBI Taxonomy" id="49168"/>
    <lineage>
        <taxon>Eukaryota</taxon>
        <taxon>Viridiplantae</taxon>
        <taxon>Streptophyta</taxon>
        <taxon>Embryophyta</taxon>
        <taxon>Tracheophyta</taxon>
        <taxon>Spermatophyta</taxon>
        <taxon>Magnoliopsida</taxon>
        <taxon>eudicotyledons</taxon>
        <taxon>Gunneridae</taxon>
        <taxon>Pentapetalae</taxon>
        <taxon>asterids</taxon>
        <taxon>Ericales</taxon>
        <taxon>Ericaceae</taxon>
        <taxon>Ericoideae</taxon>
        <taxon>Rhodoreae</taxon>
        <taxon>Rhododendron</taxon>
    </lineage>
</organism>
<sequence>MFFKEARKMLYIASTLGIEVKGGKNYNLKKFVQMKEEELKEMIQALDDFEKENISEDDVGFEDGVSLFLAF</sequence>
<dbReference type="EMBL" id="CM046400">
    <property type="protein sequence ID" value="KAI8526053.1"/>
    <property type="molecule type" value="Genomic_DNA"/>
</dbReference>
<keyword evidence="2" id="KW-1185">Reference proteome</keyword>
<protein>
    <submittedName>
        <fullName evidence="1">Uncharacterized protein</fullName>
    </submittedName>
</protein>
<proteinExistence type="predicted"/>
<dbReference type="Proteomes" id="UP001062846">
    <property type="component" value="Chromosome 13"/>
</dbReference>
<evidence type="ECO:0000313" key="2">
    <source>
        <dbReference type="Proteomes" id="UP001062846"/>
    </source>
</evidence>
<name>A0ACC0LBA0_RHOML</name>
<evidence type="ECO:0000313" key="1">
    <source>
        <dbReference type="EMBL" id="KAI8526053.1"/>
    </source>
</evidence>
<reference evidence="1" key="1">
    <citation type="submission" date="2022-02" db="EMBL/GenBank/DDBJ databases">
        <title>Plant Genome Project.</title>
        <authorList>
            <person name="Zhang R.-G."/>
        </authorList>
    </citation>
    <scope>NUCLEOTIDE SEQUENCE</scope>
    <source>
        <strain evidence="1">AT1</strain>
    </source>
</reference>
<comment type="caution">
    <text evidence="1">The sequence shown here is derived from an EMBL/GenBank/DDBJ whole genome shotgun (WGS) entry which is preliminary data.</text>
</comment>
<gene>
    <name evidence="1" type="ORF">RHMOL_Rhmol13G0278800</name>
</gene>
<accession>A0ACC0LBA0</accession>